<keyword evidence="3" id="KW-0479">Metal-binding</keyword>
<accession>W6N576</accession>
<dbReference type="GeneID" id="29418599"/>
<reference evidence="8 9" key="1">
    <citation type="journal article" date="2015" name="Genome Announc.">
        <title>Draft Genome Sequence of Clostridium tyrobutyricum Strain DIVETGP, Isolated from Cow's Milk for Grana Padano Production.</title>
        <authorList>
            <person name="Soggiu A."/>
            <person name="Piras C."/>
            <person name="Gaiarsa S."/>
            <person name="Sassera D."/>
            <person name="Roncada P."/>
            <person name="Bendixen E."/>
            <person name="Brasca M."/>
            <person name="Bonizzi L."/>
        </authorList>
    </citation>
    <scope>NUCLEOTIDE SEQUENCE [LARGE SCALE GENOMIC DNA]</scope>
    <source>
        <strain evidence="8 9">DIVETGP</strain>
    </source>
</reference>
<dbReference type="InterPro" id="IPR051208">
    <property type="entry name" value="Class-I_Fumarase/Tartrate_DH"/>
</dbReference>
<dbReference type="GO" id="GO:0046872">
    <property type="term" value="F:metal ion binding"/>
    <property type="evidence" value="ECO:0007669"/>
    <property type="project" value="UniProtKB-KW"/>
</dbReference>
<dbReference type="EC" id="4.2.1.2" evidence="8"/>
<evidence type="ECO:0000256" key="4">
    <source>
        <dbReference type="ARBA" id="ARBA00023004"/>
    </source>
</evidence>
<evidence type="ECO:0000313" key="8">
    <source>
        <dbReference type="EMBL" id="CDL90359.1"/>
    </source>
</evidence>
<feature type="domain" description="Fe-S hydro-lyase tartrate dehydratase alpha-type catalytic" evidence="7">
    <location>
        <begin position="11"/>
        <end position="278"/>
    </location>
</feature>
<dbReference type="Proteomes" id="UP000019482">
    <property type="component" value="Unassembled WGS sequence"/>
</dbReference>
<evidence type="ECO:0000313" key="9">
    <source>
        <dbReference type="Proteomes" id="UP000019482"/>
    </source>
</evidence>
<dbReference type="OrthoDB" id="9798978at2"/>
<keyword evidence="9" id="KW-1185">Reference proteome</keyword>
<keyword evidence="2" id="KW-0004">4Fe-4S</keyword>
<keyword evidence="5" id="KW-0411">Iron-sulfur</keyword>
<evidence type="ECO:0000256" key="5">
    <source>
        <dbReference type="ARBA" id="ARBA00023014"/>
    </source>
</evidence>
<protein>
    <submittedName>
        <fullName evidence="8">Fumarate hydratase class I, aerobic L(+)-tartrate dehydratase alpha subunit</fullName>
        <ecNumber evidence="8">4.2.1.2</ecNumber>
        <ecNumber evidence="8">4.2.1.32</ecNumber>
    </submittedName>
</protein>
<dbReference type="Pfam" id="PF05681">
    <property type="entry name" value="Fumerase"/>
    <property type="match status" value="1"/>
</dbReference>
<dbReference type="EMBL" id="CBXI010000006">
    <property type="protein sequence ID" value="CDL90359.1"/>
    <property type="molecule type" value="Genomic_DNA"/>
</dbReference>
<name>W6N576_CLOTY</name>
<keyword evidence="4" id="KW-0408">Iron</keyword>
<dbReference type="RefSeq" id="WP_017753016.1">
    <property type="nucleotide sequence ID" value="NZ_CBXI010000006.1"/>
</dbReference>
<evidence type="ECO:0000256" key="3">
    <source>
        <dbReference type="ARBA" id="ARBA00022723"/>
    </source>
</evidence>
<evidence type="ECO:0000259" key="7">
    <source>
        <dbReference type="Pfam" id="PF05681"/>
    </source>
</evidence>
<evidence type="ECO:0000256" key="6">
    <source>
        <dbReference type="ARBA" id="ARBA00023239"/>
    </source>
</evidence>
<dbReference type="GO" id="GO:0051539">
    <property type="term" value="F:4 iron, 4 sulfur cluster binding"/>
    <property type="evidence" value="ECO:0007669"/>
    <property type="project" value="UniProtKB-KW"/>
</dbReference>
<comment type="caution">
    <text evidence="8">The sequence shown here is derived from an EMBL/GenBank/DDBJ whole genome shotgun (WGS) entry which is preliminary data.</text>
</comment>
<evidence type="ECO:0000256" key="2">
    <source>
        <dbReference type="ARBA" id="ARBA00022485"/>
    </source>
</evidence>
<dbReference type="NCBIfam" id="TIGR00722">
    <property type="entry name" value="ttdA_fumA_fumB"/>
    <property type="match status" value="1"/>
</dbReference>
<dbReference type="AlphaFoldDB" id="W6N576"/>
<dbReference type="NCBIfam" id="NF004885">
    <property type="entry name" value="PRK06246.1"/>
    <property type="match status" value="1"/>
</dbReference>
<proteinExistence type="inferred from homology"/>
<keyword evidence="6 8" id="KW-0456">Lyase</keyword>
<organism evidence="8 9">
    <name type="scientific">Clostridium tyrobutyricum DIVETGP</name>
    <dbReference type="NCBI Taxonomy" id="1408889"/>
    <lineage>
        <taxon>Bacteria</taxon>
        <taxon>Bacillati</taxon>
        <taxon>Bacillota</taxon>
        <taxon>Clostridia</taxon>
        <taxon>Eubacteriales</taxon>
        <taxon>Clostridiaceae</taxon>
        <taxon>Clostridium</taxon>
    </lineage>
</organism>
<dbReference type="InterPro" id="IPR004646">
    <property type="entry name" value="Fe-S_hydro-lyase_TtdA-typ_cat"/>
</dbReference>
<dbReference type="PANTHER" id="PTHR30389:SF17">
    <property type="entry name" value="L(+)-TARTRATE DEHYDRATASE SUBUNIT ALPHA-RELATED"/>
    <property type="match status" value="1"/>
</dbReference>
<dbReference type="EC" id="4.2.1.32" evidence="8"/>
<comment type="similarity">
    <text evidence="1">Belongs to the class-I fumarase family.</text>
</comment>
<dbReference type="GO" id="GO:0004333">
    <property type="term" value="F:fumarate hydratase activity"/>
    <property type="evidence" value="ECO:0007669"/>
    <property type="project" value="UniProtKB-EC"/>
</dbReference>
<evidence type="ECO:0000256" key="1">
    <source>
        <dbReference type="ARBA" id="ARBA00008876"/>
    </source>
</evidence>
<sequence length="280" mass="30575">MREINIKDITKAVKKLCIESNYYLSNDVKDKIISSEMSENWPIAKNILNKILDNANIAKNENVPICQDTGMACIFIEIGQEVHIVGGSIEKAINEGVKQGYEEGYLRKSVVKDPIRRINTGDNTPAIINYNIIPGDKLTIIAAPKGFGSENMSQIKMLKPSDGIEGVKKFVVEVVKNAGPNPCPPIVVGIGIGGNFDKVASLAKMALIRPLNQRNSDEFYSNLEIELLEKVNSLGIGPQGFGGRTTALAVNIETYPTHIAGLPVAVNINCHVTRHKKIEL</sequence>
<dbReference type="GO" id="GO:0008730">
    <property type="term" value="F:L(+)-tartrate dehydratase activity"/>
    <property type="evidence" value="ECO:0007669"/>
    <property type="project" value="UniProtKB-EC"/>
</dbReference>
<dbReference type="PANTHER" id="PTHR30389">
    <property type="entry name" value="FUMARATE HYDRATASE-RELATED"/>
    <property type="match status" value="1"/>
</dbReference>
<gene>
    <name evidence="8" type="ORF">CTDIVETGP_0429</name>
</gene>